<dbReference type="SUPFAM" id="SSF52374">
    <property type="entry name" value="Nucleotidylyl transferase"/>
    <property type="match status" value="1"/>
</dbReference>
<evidence type="ECO:0000256" key="3">
    <source>
        <dbReference type="ARBA" id="ARBA00022598"/>
    </source>
</evidence>
<dbReference type="Pfam" id="PF00152">
    <property type="entry name" value="tRNA-synt_2"/>
    <property type="match status" value="1"/>
</dbReference>
<organism evidence="10 11">
    <name type="scientific">Boletus reticuloceps</name>
    <dbReference type="NCBI Taxonomy" id="495285"/>
    <lineage>
        <taxon>Eukaryota</taxon>
        <taxon>Fungi</taxon>
        <taxon>Dikarya</taxon>
        <taxon>Basidiomycota</taxon>
        <taxon>Agaricomycotina</taxon>
        <taxon>Agaricomycetes</taxon>
        <taxon>Agaricomycetidae</taxon>
        <taxon>Boletales</taxon>
        <taxon>Boletineae</taxon>
        <taxon>Boletaceae</taxon>
        <taxon>Boletoideae</taxon>
        <taxon>Boletus</taxon>
    </lineage>
</organism>
<dbReference type="Gene3D" id="1.10.240.10">
    <property type="entry name" value="Tyrosyl-Transfer RNA Synthetase"/>
    <property type="match status" value="1"/>
</dbReference>
<evidence type="ECO:0000256" key="6">
    <source>
        <dbReference type="ARBA" id="ARBA00022917"/>
    </source>
</evidence>
<dbReference type="Gene3D" id="3.30.930.10">
    <property type="entry name" value="Bira Bifunctional Protein, Domain 2"/>
    <property type="match status" value="1"/>
</dbReference>
<accession>A0A8I3A584</accession>
<evidence type="ECO:0000256" key="4">
    <source>
        <dbReference type="ARBA" id="ARBA00022741"/>
    </source>
</evidence>
<comment type="subcellular location">
    <subcellularLocation>
        <location evidence="1">Cytoplasm</location>
    </subcellularLocation>
</comment>
<dbReference type="EMBL" id="JAGFBS010000041">
    <property type="protein sequence ID" value="KAG6371016.1"/>
    <property type="molecule type" value="Genomic_DNA"/>
</dbReference>
<evidence type="ECO:0000256" key="7">
    <source>
        <dbReference type="ARBA" id="ARBA00023146"/>
    </source>
</evidence>
<comment type="caution">
    <text evidence="10">The sequence shown here is derived from an EMBL/GenBank/DDBJ whole genome shotgun (WGS) entry which is preliminary data.</text>
</comment>
<dbReference type="AlphaFoldDB" id="A0A8I3A584"/>
<dbReference type="Proteomes" id="UP000683000">
    <property type="component" value="Unassembled WGS sequence"/>
</dbReference>
<evidence type="ECO:0000256" key="2">
    <source>
        <dbReference type="ARBA" id="ARBA00022490"/>
    </source>
</evidence>
<gene>
    <name evidence="10" type="ORF">JVT61DRAFT_10737</name>
</gene>
<dbReference type="Pfam" id="PF00579">
    <property type="entry name" value="tRNA-synt_1b"/>
    <property type="match status" value="1"/>
</dbReference>
<evidence type="ECO:0000256" key="5">
    <source>
        <dbReference type="ARBA" id="ARBA00022840"/>
    </source>
</evidence>
<dbReference type="GO" id="GO:0005737">
    <property type="term" value="C:cytoplasm"/>
    <property type="evidence" value="ECO:0007669"/>
    <property type="project" value="UniProtKB-SubCell"/>
</dbReference>
<keyword evidence="5 8" id="KW-0067">ATP-binding</keyword>
<sequence>MLVQTQVEGGATLFKLDCYGQSAFLTQSSQLYLETCLPSLGDVFCVQESFHAEKDHTRRHLSEYTHMEVELAFITFDDLMTHVEAIASSDFFCCLIITTHISSFYVPSSPRSASSADNYKLSTLATEHDAKRAGSEVVKQVESPLLSGLIYPGLQALDELYFRVEFLFGSVDQELYLPRLGYAKRTYLMNTMVPGLMGGKMSSSDPESKIDFLDPPEVVKRKIKKAFCGEGDVTENGLLAFTKAVLPISELRLERRQGNTGEDEDEKAKSRL</sequence>
<keyword evidence="4 8" id="KW-0547">Nucleotide-binding</keyword>
<dbReference type="GO" id="GO:0004816">
    <property type="term" value="F:asparagine-tRNA ligase activity"/>
    <property type="evidence" value="ECO:0007669"/>
    <property type="project" value="TreeGrafter"/>
</dbReference>
<dbReference type="PANTHER" id="PTHR22594:SF16">
    <property type="entry name" value="ASPARAGINE--TRNA LIGASE, CYTOPLASMIC"/>
    <property type="match status" value="1"/>
</dbReference>
<dbReference type="InterPro" id="IPR014729">
    <property type="entry name" value="Rossmann-like_a/b/a_fold"/>
</dbReference>
<evidence type="ECO:0000259" key="9">
    <source>
        <dbReference type="Pfam" id="PF00152"/>
    </source>
</evidence>
<keyword evidence="11" id="KW-1185">Reference proteome</keyword>
<dbReference type="InterPro" id="IPR002305">
    <property type="entry name" value="aa-tRNA-synth_Ic"/>
</dbReference>
<evidence type="ECO:0000313" key="10">
    <source>
        <dbReference type="EMBL" id="KAG6371016.1"/>
    </source>
</evidence>
<dbReference type="Gene3D" id="3.40.50.620">
    <property type="entry name" value="HUPs"/>
    <property type="match status" value="1"/>
</dbReference>
<dbReference type="GO" id="GO:0006421">
    <property type="term" value="P:asparaginyl-tRNA aminoacylation"/>
    <property type="evidence" value="ECO:0007669"/>
    <property type="project" value="TreeGrafter"/>
</dbReference>
<name>A0A8I3A584_9AGAM</name>
<dbReference type="GO" id="GO:0005524">
    <property type="term" value="F:ATP binding"/>
    <property type="evidence" value="ECO:0007669"/>
    <property type="project" value="UniProtKB-KW"/>
</dbReference>
<reference evidence="10" key="1">
    <citation type="submission" date="2021-03" db="EMBL/GenBank/DDBJ databases">
        <title>Evolutionary innovations through gain and loss of genes in the ectomycorrhizal Boletales.</title>
        <authorList>
            <person name="Wu G."/>
            <person name="Miyauchi S."/>
            <person name="Morin E."/>
            <person name="Yang Z.-L."/>
            <person name="Xu J."/>
            <person name="Martin F.M."/>
        </authorList>
    </citation>
    <scope>NUCLEOTIDE SEQUENCE</scope>
    <source>
        <strain evidence="10">BR01</strain>
    </source>
</reference>
<evidence type="ECO:0000313" key="11">
    <source>
        <dbReference type="Proteomes" id="UP000683000"/>
    </source>
</evidence>
<dbReference type="OrthoDB" id="197206at2759"/>
<dbReference type="SUPFAM" id="SSF55681">
    <property type="entry name" value="Class II aaRS and biotin synthetases"/>
    <property type="match status" value="1"/>
</dbReference>
<dbReference type="InterPro" id="IPR004364">
    <property type="entry name" value="Aa-tRNA-synt_II"/>
</dbReference>
<feature type="domain" description="Aminoacyl-tRNA synthetase class II (D/K/N)" evidence="9">
    <location>
        <begin position="1"/>
        <end position="88"/>
    </location>
</feature>
<dbReference type="PANTHER" id="PTHR22594">
    <property type="entry name" value="ASPARTYL/LYSYL-TRNA SYNTHETASE"/>
    <property type="match status" value="1"/>
</dbReference>
<dbReference type="InterPro" id="IPR045864">
    <property type="entry name" value="aa-tRNA-synth_II/BPL/LPL"/>
</dbReference>
<proteinExistence type="inferred from homology"/>
<protein>
    <recommendedName>
        <fullName evidence="9">Aminoacyl-tRNA synthetase class II (D/K/N) domain-containing protein</fullName>
    </recommendedName>
</protein>
<evidence type="ECO:0000256" key="8">
    <source>
        <dbReference type="RuleBase" id="RU363036"/>
    </source>
</evidence>
<evidence type="ECO:0000256" key="1">
    <source>
        <dbReference type="ARBA" id="ARBA00004496"/>
    </source>
</evidence>
<keyword evidence="2" id="KW-0963">Cytoplasm</keyword>
<comment type="similarity">
    <text evidence="8">Belongs to the class-I aminoacyl-tRNA synthetase family.</text>
</comment>
<keyword evidence="6 8" id="KW-0648">Protein biosynthesis</keyword>
<keyword evidence="7 8" id="KW-0030">Aminoacyl-tRNA synthetase</keyword>
<keyword evidence="3 8" id="KW-0436">Ligase</keyword>